<proteinExistence type="predicted"/>
<dbReference type="GO" id="GO:0016787">
    <property type="term" value="F:hydrolase activity"/>
    <property type="evidence" value="ECO:0007669"/>
    <property type="project" value="InterPro"/>
</dbReference>
<protein>
    <submittedName>
        <fullName evidence="2">Metallophosphoesterase</fullName>
    </submittedName>
</protein>
<sequence>MRIIPAGEPVLSSLLKRCLPAALLAGCAATNPSPPPDFTAYVVVGEYGAAVARVLIDAPACPAIVLNQRSQPMTLRAPAETIPLRSTPFAPADSKPAAFPLLTCEASLPAGVTSASVLGRALPLAKAEPRRIVVIGDTGCRLQKSSNGWQACNDREQYPFATVAAQAAAWKPDLVIHVGDYHYRENACPEGNAGCAGSPWGYGWDAWDEDFFAPGARLLEAAPWVMARGNHENCLRGGQGYWRFLDPRPLLKGRDCNAAADDDAGNYSDPYAIPIGQDTQLLVLDTANTTWKGLKPGDTGYARYRDLYRKVDALSQRAQNNIGISHHPLLGMGADRKADGGIVLLPGDAGLQASFGSVNPLLFPPAIQAMLSGHIHLWQQLSFSSAHPSQFVSGFAGTSEDIVPLPERLPADKPPAPGAVVEQFSSWVDGFGFMTMERRGPQQWEVLVHDRHGQIRNRCQLDGRRSQCAVAQVK</sequence>
<organism evidence="2 3">
    <name type="scientific">Duganella lactea</name>
    <dbReference type="NCBI Taxonomy" id="2692173"/>
    <lineage>
        <taxon>Bacteria</taxon>
        <taxon>Pseudomonadati</taxon>
        <taxon>Pseudomonadota</taxon>
        <taxon>Betaproteobacteria</taxon>
        <taxon>Burkholderiales</taxon>
        <taxon>Oxalobacteraceae</taxon>
        <taxon>Telluria group</taxon>
        <taxon>Duganella</taxon>
    </lineage>
</organism>
<evidence type="ECO:0000313" key="3">
    <source>
        <dbReference type="Proteomes" id="UP000474565"/>
    </source>
</evidence>
<feature type="domain" description="Calcineurin-like phosphoesterase" evidence="1">
    <location>
        <begin position="131"/>
        <end position="376"/>
    </location>
</feature>
<dbReference type="InterPro" id="IPR029052">
    <property type="entry name" value="Metallo-depent_PP-like"/>
</dbReference>
<gene>
    <name evidence="2" type="ORF">GTP44_11290</name>
</gene>
<accession>A0A6L8MP70</accession>
<evidence type="ECO:0000313" key="2">
    <source>
        <dbReference type="EMBL" id="MYM82535.1"/>
    </source>
</evidence>
<reference evidence="2 3" key="1">
    <citation type="submission" date="2019-12" db="EMBL/GenBank/DDBJ databases">
        <title>Novel species isolated from a subtropical stream in China.</title>
        <authorList>
            <person name="Lu H."/>
        </authorList>
    </citation>
    <scope>NUCLEOTIDE SEQUENCE [LARGE SCALE GENOMIC DNA]</scope>
    <source>
        <strain evidence="2 3">FT50W</strain>
    </source>
</reference>
<dbReference type="EMBL" id="WWCP01000011">
    <property type="protein sequence ID" value="MYM82535.1"/>
    <property type="molecule type" value="Genomic_DNA"/>
</dbReference>
<evidence type="ECO:0000259" key="1">
    <source>
        <dbReference type="Pfam" id="PF00149"/>
    </source>
</evidence>
<dbReference type="SUPFAM" id="SSF56300">
    <property type="entry name" value="Metallo-dependent phosphatases"/>
    <property type="match status" value="1"/>
</dbReference>
<dbReference type="InterPro" id="IPR004843">
    <property type="entry name" value="Calcineurin-like_PHP"/>
</dbReference>
<dbReference type="AlphaFoldDB" id="A0A6L8MP70"/>
<name>A0A6L8MP70_9BURK</name>
<dbReference type="Proteomes" id="UP000474565">
    <property type="component" value="Unassembled WGS sequence"/>
</dbReference>
<dbReference type="Pfam" id="PF00149">
    <property type="entry name" value="Metallophos"/>
    <property type="match status" value="1"/>
</dbReference>
<comment type="caution">
    <text evidence="2">The sequence shown here is derived from an EMBL/GenBank/DDBJ whole genome shotgun (WGS) entry which is preliminary data.</text>
</comment>
<dbReference type="Gene3D" id="3.60.21.10">
    <property type="match status" value="1"/>
</dbReference>